<organism evidence="2 3">
    <name type="scientific">Ruegeria haliotis</name>
    <dbReference type="NCBI Taxonomy" id="2747601"/>
    <lineage>
        <taxon>Bacteria</taxon>
        <taxon>Pseudomonadati</taxon>
        <taxon>Pseudomonadota</taxon>
        <taxon>Alphaproteobacteria</taxon>
        <taxon>Rhodobacterales</taxon>
        <taxon>Roseobacteraceae</taxon>
        <taxon>Ruegeria</taxon>
    </lineage>
</organism>
<dbReference type="Gene3D" id="2.30.40.10">
    <property type="entry name" value="Urease, subunit C, domain 1"/>
    <property type="match status" value="1"/>
</dbReference>
<dbReference type="InterPro" id="IPR032466">
    <property type="entry name" value="Metal_Hydrolase"/>
</dbReference>
<evidence type="ECO:0000313" key="2">
    <source>
        <dbReference type="EMBL" id="NVO54339.1"/>
    </source>
</evidence>
<name>A0ABX2PJR8_9RHOB</name>
<dbReference type="InterPro" id="IPR011059">
    <property type="entry name" value="Metal-dep_hydrolase_composite"/>
</dbReference>
<evidence type="ECO:0000259" key="1">
    <source>
        <dbReference type="Pfam" id="PF07969"/>
    </source>
</evidence>
<dbReference type="RefSeq" id="WP_176861336.1">
    <property type="nucleotide sequence ID" value="NZ_JABXWT010000001.1"/>
</dbReference>
<feature type="domain" description="Amidohydrolase 3" evidence="1">
    <location>
        <begin position="49"/>
        <end position="547"/>
    </location>
</feature>
<comment type="caution">
    <text evidence="2">The sequence shown here is derived from an EMBL/GenBank/DDBJ whole genome shotgun (WGS) entry which is preliminary data.</text>
</comment>
<dbReference type="Pfam" id="PF07969">
    <property type="entry name" value="Amidohydro_3"/>
    <property type="match status" value="1"/>
</dbReference>
<dbReference type="SUPFAM" id="SSF51556">
    <property type="entry name" value="Metallo-dependent hydrolases"/>
    <property type="match status" value="1"/>
</dbReference>
<sequence>MPATIAIINADILPMIGEGKFQALAIEGNAISALGSNAEIQALCDDTTQVIDADGNTVMPGFVESHMHLFLGAYSSKVLHLPGVEGTESVTKAICEFAAANPDESLLVAQGLGYEAFDGKRDADRHILDQICPDRPLLIQSSDFHNGWANTIALTEAGVLHGRDVGSGSQIELDDDGVATGVLTEPPAVSTVQSLGAHGGREVLGLEGVEPAGTVTRDQREADKSLLRAGLNHCAEHGITTIINMDGNVYQADLLREIEAEGDLNCRLELPYHFTPGEPDENLEIAEQMRRDLNSDMLWCNRVKFFMDGVMDMGTGFRVQDYPDQPGHKSEPLHAPERFAEVATELDKRGFQIAVHAIGDGAVRTVLDGYEAAHKANGPQGNRHRVEHIELHDPADRPRFAELDVVASFMPPHPPGCGDFPVEPLASIIGKDQWPDAYAWRTLKDAGVRVCFSSDWPIAALPPLTGIDIAMTRETWAADQKDERLTFQETLEAYTIEGAYACHREDKIGSLEPGLLADIVILDRILTEGTAAKASVTTTICNGAVTYQK</sequence>
<gene>
    <name evidence="2" type="ORF">HW561_00870</name>
</gene>
<dbReference type="Gene3D" id="3.10.310.70">
    <property type="match status" value="1"/>
</dbReference>
<protein>
    <submittedName>
        <fullName evidence="2">Amidohydrolase</fullName>
    </submittedName>
</protein>
<accession>A0ABX2PJR8</accession>
<dbReference type="PANTHER" id="PTHR22642:SF2">
    <property type="entry name" value="PROTEIN LONG AFTER FAR-RED 3"/>
    <property type="match status" value="1"/>
</dbReference>
<dbReference type="EMBL" id="JABXWT010000001">
    <property type="protein sequence ID" value="NVO54339.1"/>
    <property type="molecule type" value="Genomic_DNA"/>
</dbReference>
<dbReference type="InterPro" id="IPR013108">
    <property type="entry name" value="Amidohydro_3"/>
</dbReference>
<dbReference type="CDD" id="cd01300">
    <property type="entry name" value="YtcJ_like"/>
    <property type="match status" value="1"/>
</dbReference>
<dbReference type="SUPFAM" id="SSF51338">
    <property type="entry name" value="Composite domain of metallo-dependent hydrolases"/>
    <property type="match status" value="1"/>
</dbReference>
<dbReference type="Gene3D" id="3.20.20.140">
    <property type="entry name" value="Metal-dependent hydrolases"/>
    <property type="match status" value="1"/>
</dbReference>
<dbReference type="PANTHER" id="PTHR22642">
    <property type="entry name" value="IMIDAZOLONEPROPIONASE"/>
    <property type="match status" value="1"/>
</dbReference>
<reference evidence="2 3" key="1">
    <citation type="submission" date="2020-06" db="EMBL/GenBank/DDBJ databases">
        <authorList>
            <person name="Cao W.R."/>
        </authorList>
    </citation>
    <scope>NUCLEOTIDE SEQUENCE [LARGE SCALE GENOMIC DNA]</scope>
    <source>
        <strain evidence="2 3">B1Z28</strain>
    </source>
</reference>
<dbReference type="Proteomes" id="UP000630805">
    <property type="component" value="Unassembled WGS sequence"/>
</dbReference>
<proteinExistence type="predicted"/>
<evidence type="ECO:0000313" key="3">
    <source>
        <dbReference type="Proteomes" id="UP000630805"/>
    </source>
</evidence>
<keyword evidence="3" id="KW-1185">Reference proteome</keyword>
<dbReference type="InterPro" id="IPR033932">
    <property type="entry name" value="YtcJ-like"/>
</dbReference>